<evidence type="ECO:0000256" key="10">
    <source>
        <dbReference type="ARBA" id="ARBA00023163"/>
    </source>
</evidence>
<keyword evidence="10 14" id="KW-0804">Transcription</keyword>
<keyword evidence="11" id="KW-0539">Nucleus</keyword>
<dbReference type="PANTHER" id="PTHR48446:SF1">
    <property type="entry name" value="DNA-DIRECTED RNA POLYMERASE SUBUNIT BETA' N-TERMINAL SECTION"/>
    <property type="match status" value="1"/>
</dbReference>
<dbReference type="PANTHER" id="PTHR48446">
    <property type="entry name" value="DNA-DIRECTED RNA POLYMERASE SUBUNIT BETA' N-TERMINAL SECTION"/>
    <property type="match status" value="1"/>
</dbReference>
<dbReference type="InterPro" id="IPR007080">
    <property type="entry name" value="RNA_pol_Rpb1_1"/>
</dbReference>
<dbReference type="Gene3D" id="1.10.274.100">
    <property type="entry name" value="RNA polymerase Rpb1, domain 3"/>
    <property type="match status" value="1"/>
</dbReference>
<evidence type="ECO:0000256" key="2">
    <source>
        <dbReference type="ARBA" id="ARBA00006460"/>
    </source>
</evidence>
<dbReference type="InterPro" id="IPR035698">
    <property type="entry name" value="RNAP_III_Rpc1_C"/>
</dbReference>
<dbReference type="SUPFAM" id="SSF64484">
    <property type="entry name" value="beta and beta-prime subunits of DNA dependent RNA-polymerase"/>
    <property type="match status" value="1"/>
</dbReference>
<dbReference type="Gene3D" id="6.10.250.2940">
    <property type="match status" value="1"/>
</dbReference>
<dbReference type="GO" id="GO:0003677">
    <property type="term" value="F:DNA binding"/>
    <property type="evidence" value="ECO:0007669"/>
    <property type="project" value="InterPro"/>
</dbReference>
<keyword evidence="5 14" id="KW-0808">Transferase</keyword>
<dbReference type="EC" id="2.7.7.6" evidence="14"/>
<evidence type="ECO:0000259" key="15">
    <source>
        <dbReference type="SMART" id="SM00663"/>
    </source>
</evidence>
<evidence type="ECO:0000313" key="17">
    <source>
        <dbReference type="Proteomes" id="UP001211065"/>
    </source>
</evidence>
<evidence type="ECO:0000256" key="3">
    <source>
        <dbReference type="ARBA" id="ARBA00011206"/>
    </source>
</evidence>
<accession>A0AAD5XYV6</accession>
<dbReference type="InterPro" id="IPR000722">
    <property type="entry name" value="RNA_pol_asu"/>
</dbReference>
<dbReference type="Gene3D" id="1.10.132.30">
    <property type="match status" value="1"/>
</dbReference>
<comment type="subcellular location">
    <subcellularLocation>
        <location evidence="1">Nucleus</location>
    </subcellularLocation>
</comment>
<dbReference type="FunFam" id="1.10.274.100:FF:000008">
    <property type="entry name" value="DNA-directed RNA polymerase subunit"/>
    <property type="match status" value="1"/>
</dbReference>
<dbReference type="InterPro" id="IPR038120">
    <property type="entry name" value="Rpb1_funnel_sf"/>
</dbReference>
<evidence type="ECO:0000256" key="4">
    <source>
        <dbReference type="ARBA" id="ARBA00022478"/>
    </source>
</evidence>
<evidence type="ECO:0000256" key="5">
    <source>
        <dbReference type="ARBA" id="ARBA00022679"/>
    </source>
</evidence>
<evidence type="ECO:0000256" key="14">
    <source>
        <dbReference type="RuleBase" id="RU004279"/>
    </source>
</evidence>
<dbReference type="GO" id="GO:0046872">
    <property type="term" value="F:metal ion binding"/>
    <property type="evidence" value="ECO:0007669"/>
    <property type="project" value="UniProtKB-KW"/>
</dbReference>
<proteinExistence type="inferred from homology"/>
<dbReference type="Gene3D" id="4.10.860.120">
    <property type="entry name" value="RNA polymerase II, clamp domain"/>
    <property type="match status" value="1"/>
</dbReference>
<dbReference type="Gene3D" id="2.40.40.20">
    <property type="match status" value="1"/>
</dbReference>
<organism evidence="16 17">
    <name type="scientific">Clydaea vesicula</name>
    <dbReference type="NCBI Taxonomy" id="447962"/>
    <lineage>
        <taxon>Eukaryota</taxon>
        <taxon>Fungi</taxon>
        <taxon>Fungi incertae sedis</taxon>
        <taxon>Chytridiomycota</taxon>
        <taxon>Chytridiomycota incertae sedis</taxon>
        <taxon>Chytridiomycetes</taxon>
        <taxon>Lobulomycetales</taxon>
        <taxon>Lobulomycetaceae</taxon>
        <taxon>Clydaea</taxon>
    </lineage>
</organism>
<evidence type="ECO:0000313" key="16">
    <source>
        <dbReference type="EMBL" id="KAJ3221540.1"/>
    </source>
</evidence>
<comment type="caution">
    <text evidence="16">The sequence shown here is derived from an EMBL/GenBank/DDBJ whole genome shotgun (WGS) entry which is preliminary data.</text>
</comment>
<sequence>MKKPVVDSAQKKIKEIEFGIFSEQEAKKLSVLELHERNIYDVSGPKRIPAKFGVLDRRLVTQCYNIMGPTKGDLCDTCNEPIKICVGHFGVVRLVLPVFHVGYFKHMLTLLQNICKTCSKVLLEEPQRRSYLKKIRSPNIDGVQRKDILKNLNVACKKVSVCPHCKAINGTVKKVGALKLIHEKFKKKKKTEEEIKFNNSFENAVKLDPALKPHVGKAQEDLNPLLVLNLFECISNEDCELMGLDSVNGRPELFLWKALPVPPVSIRPSVGLDTSSTEDDLTVLMSEIVECNTKMKMFVKDGTMTSSLMDHWEYLQLQTAMYITSDLPGIPMHLQANLRKIKKGLCQRMKGKHGRFRGNLSGKRVDFSGRTVISPDPNLRIDQVAVPMRVAKVLTYPEKVTDHNIERLRQNVINGPEIHPGAVYIERLDGNKKFLKYAKRQQESLTLKIGDTVFRHLHDNDVVLFNRQPSLHKLSIMSHFAKVRPWRTFRFNECVCTPYNADFDGDEMNMHLPQTEEARAEAMQLMGTKNNLVTPRNGEPLIAATQDFITCCYLLSRKDVFYDRSQFSQICCYMFDAEFNLDLPAPTILKPMRLWTGKQVFNVLMKPNLKDNTLINLETNCRTFEKPKGNFKNTIIPIDDSFCANDGFIVIYNSEIMCGVVDKAIIGDGTKKGMFYVALRDYGPVKAAEFMNSIQTVRVAKLSARWMGNQGFSIGIDDVQASLSLIQFKDDAIEKGYTTCDDLISKAALGDLQPSPGSTVEETLESSISGVLSKIREELGNRCMKALNKYNAPKIMSLCGSKGSKINVSQMVAVVGQQIISGSRVPDGFGDRSLPHFPKYCNNNFNKDVVKAKTPAAKGFVKNSFYTGLSPTEFLFHAISGREGLVDTAVKTAETGYMQRRLTKAFEDLYVHYDRSVRNSNGGLIQRVYGDDGLDPACIEGALQPVEFFRNLKHCQAIIPSTGKKGLKTSKIIEICENEIKKWLDKKRSLSLKISKEFCESLLKFIKVNVCDNIDAINLFREKIDVGVEKFKTDLKLKLTKEQLEKFLSICYNKYAKSVIEPGTGVGAIGAQSIGEPGTQMTLKTFHFAGVASMNVTLGVPRIKEIINAAKKISTPIIDAPLDKRFVDSLEENGTNTRLFRLAKLVKGRVEKTLLADVVDYIQEFVTGKECLIKIKLDVKAINELKLEISLDTIKYSILTCKKIKKLKILPELVMFDGNDGLKISVEPAKNSIASESPFYIMQALKSHLPKVIIKGIPTVNRSVISGEGENVKLLIEGMGLKEVMNIDGIDGIRAKTNHTLELHKVLGVEAARESIISEIIHTMESHGMTIDRRHVMLMADLMSFKGEILGITRFGIAKMKDSVLMLASFEKTTDHLFDASFFSKKDPVHGVSECIILGIPMSIGTGLIKVVQKLAQHLDDIPKPKEVFSV</sequence>
<evidence type="ECO:0000256" key="1">
    <source>
        <dbReference type="ARBA" id="ARBA00004123"/>
    </source>
</evidence>
<gene>
    <name evidence="16" type="ORF">HK099_003420</name>
</gene>
<dbReference type="Pfam" id="PF04998">
    <property type="entry name" value="RNA_pol_Rpb1_5"/>
    <property type="match status" value="1"/>
</dbReference>
<protein>
    <recommendedName>
        <fullName evidence="14">DNA-directed RNA polymerase subunit</fullName>
        <ecNumber evidence="14">2.7.7.6</ecNumber>
    </recommendedName>
</protein>
<comment type="similarity">
    <text evidence="2 14">Belongs to the RNA polymerase beta' chain family.</text>
</comment>
<evidence type="ECO:0000256" key="12">
    <source>
        <dbReference type="ARBA" id="ARBA00048552"/>
    </source>
</evidence>
<keyword evidence="6 14" id="KW-0548">Nucleotidyltransferase</keyword>
<dbReference type="InterPro" id="IPR007081">
    <property type="entry name" value="RNA_pol_Rpb1_5"/>
</dbReference>
<comment type="catalytic activity">
    <reaction evidence="12 14">
        <text>RNA(n) + a ribonucleoside 5'-triphosphate = RNA(n+1) + diphosphate</text>
        <dbReference type="Rhea" id="RHEA:21248"/>
        <dbReference type="Rhea" id="RHEA-COMP:14527"/>
        <dbReference type="Rhea" id="RHEA-COMP:17342"/>
        <dbReference type="ChEBI" id="CHEBI:33019"/>
        <dbReference type="ChEBI" id="CHEBI:61557"/>
        <dbReference type="ChEBI" id="CHEBI:140395"/>
        <dbReference type="EC" id="2.7.7.6"/>
    </reaction>
</comment>
<dbReference type="Pfam" id="PF04983">
    <property type="entry name" value="RNA_pol_Rpb1_3"/>
    <property type="match status" value="1"/>
</dbReference>
<evidence type="ECO:0000256" key="7">
    <source>
        <dbReference type="ARBA" id="ARBA00022723"/>
    </source>
</evidence>
<dbReference type="InterPro" id="IPR035697">
    <property type="entry name" value="RNAP_III_RPC1_N"/>
</dbReference>
<dbReference type="CDD" id="cd02736">
    <property type="entry name" value="RNAP_III_Rpc1_C"/>
    <property type="match status" value="1"/>
</dbReference>
<keyword evidence="17" id="KW-1185">Reference proteome</keyword>
<dbReference type="Pfam" id="PF05000">
    <property type="entry name" value="RNA_pol_Rpb1_4"/>
    <property type="match status" value="1"/>
</dbReference>
<dbReference type="InterPro" id="IPR015700">
    <property type="entry name" value="RPC1"/>
</dbReference>
<dbReference type="FunFam" id="1.10.150.390:FF:000004">
    <property type="entry name" value="DNA-directed RNA polymerase subunit"/>
    <property type="match status" value="1"/>
</dbReference>
<keyword evidence="9" id="KW-0460">Magnesium</keyword>
<dbReference type="InterPro" id="IPR044893">
    <property type="entry name" value="RNA_pol_Rpb1_clamp_domain"/>
</dbReference>
<dbReference type="Pfam" id="PF00623">
    <property type="entry name" value="RNA_pol_Rpb1_2"/>
    <property type="match status" value="1"/>
</dbReference>
<dbReference type="EMBL" id="JADGJW010000224">
    <property type="protein sequence ID" value="KAJ3221540.1"/>
    <property type="molecule type" value="Genomic_DNA"/>
</dbReference>
<feature type="domain" description="RNA polymerase N-terminal" evidence="15">
    <location>
        <begin position="252"/>
        <end position="556"/>
    </location>
</feature>
<dbReference type="GO" id="GO:0000428">
    <property type="term" value="C:DNA-directed RNA polymerase complex"/>
    <property type="evidence" value="ECO:0007669"/>
    <property type="project" value="UniProtKB-KW"/>
</dbReference>
<dbReference type="FunFam" id="2.40.40.20:FF:000019">
    <property type="entry name" value="DNA-directed RNA polymerase II subunit RPB1"/>
    <property type="match status" value="1"/>
</dbReference>
<comment type="function">
    <text evidence="13">DNA-dependent RNA polymerase catalyzes the transcription of DNA into RNA using the four ribonucleoside triphosphates as substrates. Largest and catalytic core component of RNA polymerase III which synthesizes small RNAs, such as 5S rRNA and tRNAs. Forms the polymerase active center together with the second largest subunit. A single-stranded DNA template strand of the promoter is positioned within the central active site cleft of Pol III. A bridging helix emanates from RPC1 and crosses the cleft near the catalytic site and is thought to promote translocation of Pol III by acting as a ratchet that moves the RNA-DNA hybrid through the active site by switching from straight to bent conformations at each step of nucleotide addition.</text>
</comment>
<dbReference type="Proteomes" id="UP001211065">
    <property type="component" value="Unassembled WGS sequence"/>
</dbReference>
<dbReference type="InterPro" id="IPR042102">
    <property type="entry name" value="RNA_pol_Rpb1_3_sf"/>
</dbReference>
<dbReference type="Gene3D" id="1.10.150.390">
    <property type="match status" value="1"/>
</dbReference>
<keyword evidence="4 14" id="KW-0240">DNA-directed RNA polymerase</keyword>
<dbReference type="NCBIfam" id="NF006336">
    <property type="entry name" value="PRK08566.1"/>
    <property type="match status" value="1"/>
</dbReference>
<dbReference type="GO" id="GO:0005634">
    <property type="term" value="C:nucleus"/>
    <property type="evidence" value="ECO:0007669"/>
    <property type="project" value="UniProtKB-SubCell"/>
</dbReference>
<evidence type="ECO:0000256" key="13">
    <source>
        <dbReference type="ARBA" id="ARBA00058108"/>
    </source>
</evidence>
<keyword evidence="8" id="KW-0862">Zinc</keyword>
<dbReference type="CDD" id="cd02583">
    <property type="entry name" value="RNAP_III_RPC1_N"/>
    <property type="match status" value="1"/>
</dbReference>
<evidence type="ECO:0000256" key="6">
    <source>
        <dbReference type="ARBA" id="ARBA00022695"/>
    </source>
</evidence>
<evidence type="ECO:0000256" key="9">
    <source>
        <dbReference type="ARBA" id="ARBA00022842"/>
    </source>
</evidence>
<reference evidence="16" key="1">
    <citation type="submission" date="2020-05" db="EMBL/GenBank/DDBJ databases">
        <title>Phylogenomic resolution of chytrid fungi.</title>
        <authorList>
            <person name="Stajich J.E."/>
            <person name="Amses K."/>
            <person name="Simmons R."/>
            <person name="Seto K."/>
            <person name="Myers J."/>
            <person name="Bonds A."/>
            <person name="Quandt C.A."/>
            <person name="Barry K."/>
            <person name="Liu P."/>
            <person name="Grigoriev I."/>
            <person name="Longcore J.E."/>
            <person name="James T.Y."/>
        </authorList>
    </citation>
    <scope>NUCLEOTIDE SEQUENCE</scope>
    <source>
        <strain evidence="16">JEL0476</strain>
    </source>
</reference>
<dbReference type="Pfam" id="PF04997">
    <property type="entry name" value="RNA_pol_Rpb1_1"/>
    <property type="match status" value="1"/>
</dbReference>
<dbReference type="GO" id="GO:0003899">
    <property type="term" value="F:DNA-directed RNA polymerase activity"/>
    <property type="evidence" value="ECO:0007669"/>
    <property type="project" value="UniProtKB-EC"/>
</dbReference>
<evidence type="ECO:0000256" key="11">
    <source>
        <dbReference type="ARBA" id="ARBA00023242"/>
    </source>
</evidence>
<dbReference type="InterPro" id="IPR007083">
    <property type="entry name" value="RNA_pol_Rpb1_4"/>
</dbReference>
<dbReference type="Gene3D" id="6.20.50.80">
    <property type="match status" value="1"/>
</dbReference>
<evidence type="ECO:0000256" key="8">
    <source>
        <dbReference type="ARBA" id="ARBA00022833"/>
    </source>
</evidence>
<dbReference type="GO" id="GO:0006351">
    <property type="term" value="P:DNA-templated transcription"/>
    <property type="evidence" value="ECO:0007669"/>
    <property type="project" value="InterPro"/>
</dbReference>
<keyword evidence="7" id="KW-0479">Metal-binding</keyword>
<comment type="subunit">
    <text evidence="3">Component of the RNA polymerase III (Pol III) complex consisting of 17 subunits.</text>
</comment>
<dbReference type="InterPro" id="IPR006592">
    <property type="entry name" value="RNA_pol_N"/>
</dbReference>
<dbReference type="InterPro" id="IPR007066">
    <property type="entry name" value="RNA_pol_Rpb1_3"/>
</dbReference>
<dbReference type="Gene3D" id="3.30.1490.180">
    <property type="entry name" value="RNA polymerase ii"/>
    <property type="match status" value="1"/>
</dbReference>
<name>A0AAD5XYV6_9FUNG</name>
<dbReference type="SMART" id="SM00663">
    <property type="entry name" value="RPOLA_N"/>
    <property type="match status" value="1"/>
</dbReference>